<sequence>MMRRRTAYLAIGALAAMASAAAAAELGTVKQPDGTIAPPTDWIGLEVSPSFFATSTGGHVAGHYDDTSVKLNYAHRFDGAFALGGSLKDDIKQDGKHQFYAETKGGYRFDFGRFSLTPSASLGVTWNDTGFGPSGDATTAYYAFYLAGDLALSEKLIWTMFDLRYRDAFDYVWVTPEVTTGLTYKMTEADRVYGNASYSWKGTGDGLHGDTYGFALGVQHGF</sequence>
<proteinExistence type="predicted"/>
<accession>A0A840ANW8</accession>
<protein>
    <recommendedName>
        <fullName evidence="4">Porin</fullName>
    </recommendedName>
</protein>
<evidence type="ECO:0000313" key="2">
    <source>
        <dbReference type="EMBL" id="MBB3931322.1"/>
    </source>
</evidence>
<feature type="signal peptide" evidence="1">
    <location>
        <begin position="1"/>
        <end position="23"/>
    </location>
</feature>
<dbReference type="EMBL" id="JACIDS010000003">
    <property type="protein sequence ID" value="MBB3931322.1"/>
    <property type="molecule type" value="Genomic_DNA"/>
</dbReference>
<gene>
    <name evidence="2" type="ORF">GGR25_002372</name>
</gene>
<dbReference type="AlphaFoldDB" id="A0A840ANW8"/>
<reference evidence="2 3" key="1">
    <citation type="submission" date="2020-08" db="EMBL/GenBank/DDBJ databases">
        <title>Genomic Encyclopedia of Type Strains, Phase IV (KMG-IV): sequencing the most valuable type-strain genomes for metagenomic binning, comparative biology and taxonomic classification.</title>
        <authorList>
            <person name="Goeker M."/>
        </authorList>
    </citation>
    <scope>NUCLEOTIDE SEQUENCE [LARGE SCALE GENOMIC DNA]</scope>
    <source>
        <strain evidence="2 3">DSM 25966</strain>
    </source>
</reference>
<evidence type="ECO:0008006" key="4">
    <source>
        <dbReference type="Google" id="ProtNLM"/>
    </source>
</evidence>
<dbReference type="Proteomes" id="UP000553963">
    <property type="component" value="Unassembled WGS sequence"/>
</dbReference>
<evidence type="ECO:0000256" key="1">
    <source>
        <dbReference type="SAM" id="SignalP"/>
    </source>
</evidence>
<comment type="caution">
    <text evidence="2">The sequence shown here is derived from an EMBL/GenBank/DDBJ whole genome shotgun (WGS) entry which is preliminary data.</text>
</comment>
<keyword evidence="3" id="KW-1185">Reference proteome</keyword>
<evidence type="ECO:0000313" key="3">
    <source>
        <dbReference type="Proteomes" id="UP000553963"/>
    </source>
</evidence>
<keyword evidence="1" id="KW-0732">Signal</keyword>
<feature type="chain" id="PRO_5032917032" description="Porin" evidence="1">
    <location>
        <begin position="24"/>
        <end position="222"/>
    </location>
</feature>
<dbReference type="RefSeq" id="WP_183398971.1">
    <property type="nucleotide sequence ID" value="NZ_JACIDS010000003.1"/>
</dbReference>
<name>A0A840ANW8_9HYPH</name>
<organism evidence="2 3">
    <name type="scientific">Kaistia hirudinis</name>
    <dbReference type="NCBI Taxonomy" id="1293440"/>
    <lineage>
        <taxon>Bacteria</taxon>
        <taxon>Pseudomonadati</taxon>
        <taxon>Pseudomonadota</taxon>
        <taxon>Alphaproteobacteria</taxon>
        <taxon>Hyphomicrobiales</taxon>
        <taxon>Kaistiaceae</taxon>
        <taxon>Kaistia</taxon>
    </lineage>
</organism>